<sequence length="65" mass="7233">MIDVRGKRVFSFQLQEGKYKICTESLALNGLPISVLEETLKRLSEGTNTSAAAWFTQQIVNLSNS</sequence>
<dbReference type="AlphaFoldDB" id="A0A0J9EYN8"/>
<protein>
    <submittedName>
        <fullName evidence="1">Uncharacterized protein</fullName>
    </submittedName>
</protein>
<reference evidence="1 2" key="1">
    <citation type="submission" date="2015-06" db="EMBL/GenBank/DDBJ databases">
        <title>Draft genome assembly of filamentous brackish cyanobacterium Limnoraphis robusta strain CS-951.</title>
        <authorList>
            <person name="Willis A."/>
            <person name="Parks M."/>
            <person name="Burford M.A."/>
        </authorList>
    </citation>
    <scope>NUCLEOTIDE SEQUENCE [LARGE SCALE GENOMIC DNA]</scope>
    <source>
        <strain evidence="1 2">CS-951</strain>
    </source>
</reference>
<dbReference type="Proteomes" id="UP000033607">
    <property type="component" value="Unassembled WGS sequence"/>
</dbReference>
<accession>A0A0J9EYN8</accession>
<dbReference type="EMBL" id="LATL02000205">
    <property type="protein sequence ID" value="KMW70320.1"/>
    <property type="molecule type" value="Genomic_DNA"/>
</dbReference>
<organism evidence="1 2">
    <name type="scientific">Limnoraphis robusta CS-951</name>
    <dbReference type="NCBI Taxonomy" id="1637645"/>
    <lineage>
        <taxon>Bacteria</taxon>
        <taxon>Bacillati</taxon>
        <taxon>Cyanobacteriota</taxon>
        <taxon>Cyanophyceae</taxon>
        <taxon>Oscillatoriophycideae</taxon>
        <taxon>Oscillatoriales</taxon>
        <taxon>Sirenicapillariaceae</taxon>
        <taxon>Limnoraphis</taxon>
    </lineage>
</organism>
<evidence type="ECO:0000313" key="1">
    <source>
        <dbReference type="EMBL" id="KMW70320.1"/>
    </source>
</evidence>
<name>A0A0J9EYN8_9CYAN</name>
<evidence type="ECO:0000313" key="2">
    <source>
        <dbReference type="Proteomes" id="UP000033607"/>
    </source>
</evidence>
<proteinExistence type="predicted"/>
<comment type="caution">
    <text evidence="1">The sequence shown here is derived from an EMBL/GenBank/DDBJ whole genome shotgun (WGS) entry which is preliminary data.</text>
</comment>
<gene>
    <name evidence="1" type="ORF">WN50_36215</name>
</gene>